<gene>
    <name evidence="1" type="ORF">SLEP1_g39019</name>
</gene>
<keyword evidence="2" id="KW-1185">Reference proteome</keyword>
<comment type="caution">
    <text evidence="1">The sequence shown here is derived from an EMBL/GenBank/DDBJ whole genome shotgun (WGS) entry which is preliminary data.</text>
</comment>
<dbReference type="Proteomes" id="UP001054252">
    <property type="component" value="Unassembled WGS sequence"/>
</dbReference>
<reference evidence="1 2" key="1">
    <citation type="journal article" date="2021" name="Commun. Biol.">
        <title>The genome of Shorea leprosula (Dipterocarpaceae) highlights the ecological relevance of drought in aseasonal tropical rainforests.</title>
        <authorList>
            <person name="Ng K.K.S."/>
            <person name="Kobayashi M.J."/>
            <person name="Fawcett J.A."/>
            <person name="Hatakeyama M."/>
            <person name="Paape T."/>
            <person name="Ng C.H."/>
            <person name="Ang C.C."/>
            <person name="Tnah L.H."/>
            <person name="Lee C.T."/>
            <person name="Nishiyama T."/>
            <person name="Sese J."/>
            <person name="O'Brien M.J."/>
            <person name="Copetti D."/>
            <person name="Mohd Noor M.I."/>
            <person name="Ong R.C."/>
            <person name="Putra M."/>
            <person name="Sireger I.Z."/>
            <person name="Indrioko S."/>
            <person name="Kosugi Y."/>
            <person name="Izuno A."/>
            <person name="Isagi Y."/>
            <person name="Lee S.L."/>
            <person name="Shimizu K.K."/>
        </authorList>
    </citation>
    <scope>NUCLEOTIDE SEQUENCE [LARGE SCALE GENOMIC DNA]</scope>
    <source>
        <strain evidence="1">214</strain>
    </source>
</reference>
<evidence type="ECO:0008006" key="3">
    <source>
        <dbReference type="Google" id="ProtNLM"/>
    </source>
</evidence>
<sequence length="48" mass="5701">MATSCKSQNTAKEPPLRFKTFKTSRTNGQEKFRRTLKLISCRHPKYKR</sequence>
<organism evidence="1 2">
    <name type="scientific">Rubroshorea leprosula</name>
    <dbReference type="NCBI Taxonomy" id="152421"/>
    <lineage>
        <taxon>Eukaryota</taxon>
        <taxon>Viridiplantae</taxon>
        <taxon>Streptophyta</taxon>
        <taxon>Embryophyta</taxon>
        <taxon>Tracheophyta</taxon>
        <taxon>Spermatophyta</taxon>
        <taxon>Magnoliopsida</taxon>
        <taxon>eudicotyledons</taxon>
        <taxon>Gunneridae</taxon>
        <taxon>Pentapetalae</taxon>
        <taxon>rosids</taxon>
        <taxon>malvids</taxon>
        <taxon>Malvales</taxon>
        <taxon>Dipterocarpaceae</taxon>
        <taxon>Rubroshorea</taxon>
    </lineage>
</organism>
<proteinExistence type="predicted"/>
<dbReference type="EMBL" id="BPVZ01000085">
    <property type="protein sequence ID" value="GKV30174.1"/>
    <property type="molecule type" value="Genomic_DNA"/>
</dbReference>
<accession>A0AAV5KZK8</accession>
<name>A0AAV5KZK8_9ROSI</name>
<evidence type="ECO:0000313" key="1">
    <source>
        <dbReference type="EMBL" id="GKV30174.1"/>
    </source>
</evidence>
<protein>
    <recommendedName>
        <fullName evidence="3">Ribosomal protein L33</fullName>
    </recommendedName>
</protein>
<dbReference type="AlphaFoldDB" id="A0AAV5KZK8"/>
<evidence type="ECO:0000313" key="2">
    <source>
        <dbReference type="Proteomes" id="UP001054252"/>
    </source>
</evidence>